<dbReference type="InterPro" id="IPR000832">
    <property type="entry name" value="GPCR_2_secretin-like"/>
</dbReference>
<dbReference type="InterPro" id="IPR057244">
    <property type="entry name" value="GAIN_B"/>
</dbReference>
<evidence type="ECO:0000259" key="13">
    <source>
        <dbReference type="PROSITE" id="PS50227"/>
    </source>
</evidence>
<dbReference type="InterPro" id="IPR003599">
    <property type="entry name" value="Ig_sub"/>
</dbReference>
<evidence type="ECO:0000256" key="1">
    <source>
        <dbReference type="ARBA" id="ARBA00004141"/>
    </source>
</evidence>
<dbReference type="Pfam" id="PF24528">
    <property type="entry name" value="Ig_ADGRF3"/>
    <property type="match status" value="1"/>
</dbReference>
<protein>
    <submittedName>
        <fullName evidence="16">Uncharacterized protein</fullName>
    </submittedName>
</protein>
<dbReference type="Pfam" id="PF01825">
    <property type="entry name" value="GPS"/>
    <property type="match status" value="1"/>
</dbReference>
<evidence type="ECO:0000256" key="6">
    <source>
        <dbReference type="ARBA" id="ARBA00023136"/>
    </source>
</evidence>
<keyword evidence="5" id="KW-0297">G-protein coupled receptor</keyword>
<dbReference type="InterPro" id="IPR036445">
    <property type="entry name" value="GPCR_2_extracell_dom_sf"/>
</dbReference>
<comment type="caution">
    <text evidence="16">The sequence shown here is derived from an EMBL/GenBank/DDBJ whole genome shotgun (WGS) entry which is preliminary data.</text>
</comment>
<dbReference type="PANTHER" id="PTHR45813:SF10">
    <property type="entry name" value="ADHESION G-PROTEIN COUPLED RECEPTOR F3"/>
    <property type="match status" value="1"/>
</dbReference>
<feature type="domain" description="GAIN-B" evidence="12">
    <location>
        <begin position="570"/>
        <end position="731"/>
    </location>
</feature>
<dbReference type="PROSITE" id="PS50835">
    <property type="entry name" value="IG_LIKE"/>
    <property type="match status" value="1"/>
</dbReference>
<dbReference type="InterPro" id="IPR000203">
    <property type="entry name" value="GPS"/>
</dbReference>
<keyword evidence="7" id="KW-1015">Disulfide bond</keyword>
<keyword evidence="8" id="KW-0675">Receptor</keyword>
<evidence type="ECO:0000259" key="12">
    <source>
        <dbReference type="PROSITE" id="PS50221"/>
    </source>
</evidence>
<dbReference type="InterPro" id="IPR017981">
    <property type="entry name" value="GPCR_2-like_7TM"/>
</dbReference>
<evidence type="ECO:0000313" key="16">
    <source>
        <dbReference type="EMBL" id="KAG8445750.1"/>
    </source>
</evidence>
<feature type="domain" description="G-protein coupled receptors family 2 profile 1" evidence="13">
    <location>
        <begin position="377"/>
        <end position="445"/>
    </location>
</feature>
<dbReference type="Gene3D" id="4.10.1240.10">
    <property type="entry name" value="GPCR, family 2, extracellular hormone receptor domain"/>
    <property type="match status" value="1"/>
</dbReference>
<dbReference type="InterPro" id="IPR057400">
    <property type="entry name" value="ADGRF3/5_N"/>
</dbReference>
<dbReference type="InterPro" id="IPR013783">
    <property type="entry name" value="Ig-like_fold"/>
</dbReference>
<feature type="transmembrane region" description="Helical" evidence="11">
    <location>
        <begin position="738"/>
        <end position="756"/>
    </location>
</feature>
<dbReference type="EMBL" id="JAACNH010000004">
    <property type="protein sequence ID" value="KAG8445750.1"/>
    <property type="molecule type" value="Genomic_DNA"/>
</dbReference>
<dbReference type="FunFam" id="1.20.1070.10:FF:000058">
    <property type="entry name" value="Adhesion G protein-coupled receptor F5"/>
    <property type="match status" value="1"/>
</dbReference>
<organism evidence="16 17">
    <name type="scientific">Hymenochirus boettgeri</name>
    <name type="common">Congo dwarf clawed frog</name>
    <dbReference type="NCBI Taxonomy" id="247094"/>
    <lineage>
        <taxon>Eukaryota</taxon>
        <taxon>Metazoa</taxon>
        <taxon>Chordata</taxon>
        <taxon>Craniata</taxon>
        <taxon>Vertebrata</taxon>
        <taxon>Euteleostomi</taxon>
        <taxon>Amphibia</taxon>
        <taxon>Batrachia</taxon>
        <taxon>Anura</taxon>
        <taxon>Pipoidea</taxon>
        <taxon>Pipidae</taxon>
        <taxon>Pipinae</taxon>
        <taxon>Hymenochirus</taxon>
    </lineage>
</organism>
<dbReference type="PROSITE" id="PS50261">
    <property type="entry name" value="G_PROTEIN_RECEP_F2_4"/>
    <property type="match status" value="1"/>
</dbReference>
<dbReference type="GO" id="GO:0016020">
    <property type="term" value="C:membrane"/>
    <property type="evidence" value="ECO:0007669"/>
    <property type="project" value="UniProtKB-SubCell"/>
</dbReference>
<dbReference type="Pfam" id="PF25387">
    <property type="entry name" value="ADGRF3_N"/>
    <property type="match status" value="1"/>
</dbReference>
<feature type="domain" description="G-protein coupled receptors family 2 profile 2" evidence="14">
    <location>
        <begin position="735"/>
        <end position="992"/>
    </location>
</feature>
<dbReference type="SMART" id="SM00409">
    <property type="entry name" value="IG"/>
    <property type="match status" value="2"/>
</dbReference>
<dbReference type="SUPFAM" id="SSF111418">
    <property type="entry name" value="Hormone receptor domain"/>
    <property type="match status" value="1"/>
</dbReference>
<evidence type="ECO:0000256" key="8">
    <source>
        <dbReference type="ARBA" id="ARBA00023170"/>
    </source>
</evidence>
<keyword evidence="3 11" id="KW-0812">Transmembrane</keyword>
<evidence type="ECO:0000256" key="4">
    <source>
        <dbReference type="ARBA" id="ARBA00022989"/>
    </source>
</evidence>
<evidence type="ECO:0000256" key="9">
    <source>
        <dbReference type="ARBA" id="ARBA00023180"/>
    </source>
</evidence>
<evidence type="ECO:0000256" key="10">
    <source>
        <dbReference type="ARBA" id="ARBA00023224"/>
    </source>
</evidence>
<dbReference type="SMART" id="SM00303">
    <property type="entry name" value="GPS"/>
    <property type="match status" value="1"/>
</dbReference>
<dbReference type="Proteomes" id="UP000812440">
    <property type="component" value="Chromosome 5"/>
</dbReference>
<dbReference type="InterPro" id="IPR007110">
    <property type="entry name" value="Ig-like_dom"/>
</dbReference>
<dbReference type="GO" id="GO:0007166">
    <property type="term" value="P:cell surface receptor signaling pathway"/>
    <property type="evidence" value="ECO:0007669"/>
    <property type="project" value="InterPro"/>
</dbReference>
<dbReference type="AlphaFoldDB" id="A0A8T2JQU3"/>
<feature type="transmembrane region" description="Helical" evidence="11">
    <location>
        <begin position="816"/>
        <end position="839"/>
    </location>
</feature>
<name>A0A8T2JQU3_9PIPI</name>
<dbReference type="GO" id="GO:0004930">
    <property type="term" value="F:G protein-coupled receptor activity"/>
    <property type="evidence" value="ECO:0007669"/>
    <property type="project" value="UniProtKB-KW"/>
</dbReference>
<dbReference type="Gene3D" id="1.20.1070.10">
    <property type="entry name" value="Rhodopsin 7-helix transmembrane proteins"/>
    <property type="match status" value="1"/>
</dbReference>
<gene>
    <name evidence="16" type="ORF">GDO86_010513</name>
</gene>
<dbReference type="PANTHER" id="PTHR45813">
    <property type="entry name" value="IG-LIKE DOMAIN-CONTAINING PROTEIN"/>
    <property type="match status" value="1"/>
</dbReference>
<keyword evidence="4 11" id="KW-1133">Transmembrane helix</keyword>
<dbReference type="InterPro" id="IPR051587">
    <property type="entry name" value="Adhesion_GPCR"/>
</dbReference>
<feature type="domain" description="Ig-like" evidence="15">
    <location>
        <begin position="173"/>
        <end position="299"/>
    </location>
</feature>
<keyword evidence="10" id="KW-0807">Transducer</keyword>
<dbReference type="InterPro" id="IPR056274">
    <property type="entry name" value="Ig_ADGRF3"/>
</dbReference>
<feature type="transmembrane region" description="Helical" evidence="11">
    <location>
        <begin position="846"/>
        <end position="870"/>
    </location>
</feature>
<dbReference type="GO" id="GO:0007189">
    <property type="term" value="P:adenylate cyclase-activating G protein-coupled receptor signaling pathway"/>
    <property type="evidence" value="ECO:0007669"/>
    <property type="project" value="TreeGrafter"/>
</dbReference>
<evidence type="ECO:0000256" key="2">
    <source>
        <dbReference type="ARBA" id="ARBA00007343"/>
    </source>
</evidence>
<feature type="transmembrane region" description="Helical" evidence="11">
    <location>
        <begin position="777"/>
        <end position="796"/>
    </location>
</feature>
<evidence type="ECO:0000256" key="7">
    <source>
        <dbReference type="ARBA" id="ARBA00023157"/>
    </source>
</evidence>
<keyword evidence="6 11" id="KW-0472">Membrane</keyword>
<comment type="subcellular location">
    <subcellularLocation>
        <location evidence="1">Membrane</location>
        <topology evidence="1">Multi-pass membrane protein</topology>
    </subcellularLocation>
</comment>
<keyword evidence="9" id="KW-0325">Glycoprotein</keyword>
<dbReference type="InterPro" id="IPR036179">
    <property type="entry name" value="Ig-like_dom_sf"/>
</dbReference>
<evidence type="ECO:0000256" key="3">
    <source>
        <dbReference type="ARBA" id="ARBA00022692"/>
    </source>
</evidence>
<evidence type="ECO:0000313" key="17">
    <source>
        <dbReference type="Proteomes" id="UP000812440"/>
    </source>
</evidence>
<evidence type="ECO:0000256" key="11">
    <source>
        <dbReference type="SAM" id="Phobius"/>
    </source>
</evidence>
<dbReference type="Pfam" id="PF00002">
    <property type="entry name" value="7tm_2"/>
    <property type="match status" value="1"/>
</dbReference>
<accession>A0A8T2JQU3</accession>
<feature type="transmembrane region" description="Helical" evidence="11">
    <location>
        <begin position="935"/>
        <end position="956"/>
    </location>
</feature>
<dbReference type="Gene3D" id="2.60.220.50">
    <property type="match status" value="1"/>
</dbReference>
<dbReference type="PROSITE" id="PS50227">
    <property type="entry name" value="G_PROTEIN_RECEP_F2_3"/>
    <property type="match status" value="1"/>
</dbReference>
<evidence type="ECO:0000259" key="15">
    <source>
        <dbReference type="PROSITE" id="PS50835"/>
    </source>
</evidence>
<sequence>MYIEGYSSSETETYLVNSTQLPYSMLINGTTPVNIVQIAITTECNISSTGGRSCACKPGYVWNITICYTYPTCSGQPFCSCLLIPDNNVPFCDLPRIPPATTVMISGSFIINQTFTSDLLSPTSVAYTTLSLNVSSAVVLAYSENCIPLNVSISGFNSNTGGVIGYFLLYVAPQVNASQLATSASRSNQFLQNSISSQFNITGLSSVVPDQQSVNFLSPLSLTCTINESMPVVNWYLQTNGTSNLISSAGTNVVISLATGSTVTTSTLLIKKADHWWTGTYICQFSRDGLYYVAQTQVKVFLLPTEIFLTPLQLSLQAVYISSSPLSLQCCALNDGENYTVTWNYGQNSIPVSIVQQADLQCYTGSTPQPTTDTTYTCTFTNQVTQTKTGTIVVTVIQATDKVCNTDTNTGVTWNLTKAGLQSIANCPAGTVGNLTRNCSVGGLWLEVENNCISLALKNAMATVQALQDGLGNLNEKVPQIMQQLSSPGDVAIGSPAAVNVLVNVLGTVSQVSASANTTFETDVVTNFLSVASNLTDPSLSSFWKKSGPDASQVMSSVETFSRLLKVENDTFEIPLQNIQLVGNSFSNESGIDDYNKSFEIGVSTFIRANTIERLMESDNITITSLVFNTVGNLLPSSTGKFQGTQLNSIIQSTLIKQSGSAVFSGEVYMTFAQNSTESGVQHCVFWDFQGSSGGGWSDQGCTTKVDKNVTLCTCNHLTSFAVLMSISAVPLLLIDEITYAGLGASLLSLCVCLIVEKVVWKHVVKTNISYFRHISLLNITISLLIADACFFSTAFPSMRSQKYVCLAITFLNHFFYLALFFWTFCQSVMLLHQLLFVFHHLRKKVFLSFSFCMGYLFPALVAAATLLYYNPKDKYLHKNVCWLNPDTGAIYAFAIPAGSVIMFNFMALLVVISKLSRPSVSEANRAEDKDTAKSIMKAVLVLTPVFGLTWCFGFALLKDLDDLTKKVFTYGFAGLNAFQGFFILLTCITDKKLRSIQSYSSIKGSVSCLH</sequence>
<dbReference type="PRINTS" id="PR00249">
    <property type="entry name" value="GPCRSECRETIN"/>
</dbReference>
<feature type="transmembrane region" description="Helical" evidence="11">
    <location>
        <begin position="890"/>
        <end position="914"/>
    </location>
</feature>
<evidence type="ECO:0000259" key="14">
    <source>
        <dbReference type="PROSITE" id="PS50261"/>
    </source>
</evidence>
<reference evidence="16" key="1">
    <citation type="thesis" date="2020" institute="ProQuest LLC" country="789 East Eisenhower Parkway, Ann Arbor, MI, USA">
        <title>Comparative Genomics and Chromosome Evolution.</title>
        <authorList>
            <person name="Mudd A.B."/>
        </authorList>
    </citation>
    <scope>NUCLEOTIDE SEQUENCE</scope>
    <source>
        <strain evidence="16">Female2</strain>
        <tissue evidence="16">Blood</tissue>
    </source>
</reference>
<dbReference type="SUPFAM" id="SSF48726">
    <property type="entry name" value="Immunoglobulin"/>
    <property type="match status" value="1"/>
</dbReference>
<evidence type="ECO:0000256" key="5">
    <source>
        <dbReference type="ARBA" id="ARBA00023040"/>
    </source>
</evidence>
<dbReference type="InterPro" id="IPR046338">
    <property type="entry name" value="GAIN_dom_sf"/>
</dbReference>
<proteinExistence type="inferred from homology"/>
<comment type="similarity">
    <text evidence="2">Belongs to the G-protein coupled receptor 2 family. Adhesion G-protein coupled receptor (ADGR) subfamily.</text>
</comment>
<dbReference type="InterPro" id="IPR001879">
    <property type="entry name" value="GPCR_2_extracellular_dom"/>
</dbReference>
<keyword evidence="17" id="KW-1185">Reference proteome</keyword>
<dbReference type="OrthoDB" id="10040049at2759"/>
<dbReference type="PROSITE" id="PS50221">
    <property type="entry name" value="GAIN_B"/>
    <property type="match status" value="1"/>
</dbReference>
<feature type="transmembrane region" description="Helical" evidence="11">
    <location>
        <begin position="968"/>
        <end position="989"/>
    </location>
</feature>
<dbReference type="Gene3D" id="2.60.40.10">
    <property type="entry name" value="Immunoglobulins"/>
    <property type="match status" value="1"/>
</dbReference>